<name>A0A502FW96_9PROT</name>
<dbReference type="GO" id="GO:0005524">
    <property type="term" value="F:ATP binding"/>
    <property type="evidence" value="ECO:0007669"/>
    <property type="project" value="UniProtKB-KW"/>
</dbReference>
<dbReference type="PANTHER" id="PTHR47962:SF5">
    <property type="entry name" value="ATP-DEPENDENT HELICASE LHR-RELATED"/>
    <property type="match status" value="1"/>
</dbReference>
<dbReference type="GO" id="GO:0016887">
    <property type="term" value="F:ATP hydrolysis activity"/>
    <property type="evidence" value="ECO:0007669"/>
    <property type="project" value="TreeGrafter"/>
</dbReference>
<feature type="domain" description="Helicase C-terminal" evidence="4">
    <location>
        <begin position="279"/>
        <end position="432"/>
    </location>
</feature>
<dbReference type="PROSITE" id="PS51194">
    <property type="entry name" value="HELICASE_CTER"/>
    <property type="match status" value="1"/>
</dbReference>
<dbReference type="InterPro" id="IPR027417">
    <property type="entry name" value="P-loop_NTPase"/>
</dbReference>
<evidence type="ECO:0000256" key="2">
    <source>
        <dbReference type="ARBA" id="ARBA00022840"/>
    </source>
</evidence>
<dbReference type="Pfam" id="PF00271">
    <property type="entry name" value="Helicase_C"/>
    <property type="match status" value="1"/>
</dbReference>
<dbReference type="SUPFAM" id="SSF52540">
    <property type="entry name" value="P-loop containing nucleoside triphosphate hydrolases"/>
    <property type="match status" value="1"/>
</dbReference>
<keyword evidence="2" id="KW-0067">ATP-binding</keyword>
<evidence type="ECO:0000313" key="6">
    <source>
        <dbReference type="Proteomes" id="UP000317078"/>
    </source>
</evidence>
<proteinExistence type="predicted"/>
<dbReference type="Gene3D" id="3.40.50.300">
    <property type="entry name" value="P-loop containing nucleotide triphosphate hydrolases"/>
    <property type="match status" value="2"/>
</dbReference>
<dbReference type="PROSITE" id="PS51192">
    <property type="entry name" value="HELICASE_ATP_BIND_1"/>
    <property type="match status" value="1"/>
</dbReference>
<evidence type="ECO:0000259" key="4">
    <source>
        <dbReference type="PROSITE" id="PS51194"/>
    </source>
</evidence>
<dbReference type="SMART" id="SM00487">
    <property type="entry name" value="DEXDc"/>
    <property type="match status" value="1"/>
</dbReference>
<dbReference type="Proteomes" id="UP000317078">
    <property type="component" value="Unassembled WGS sequence"/>
</dbReference>
<organism evidence="5 6">
    <name type="scientific">Muricoccus nepalensis</name>
    <dbReference type="NCBI Taxonomy" id="1854500"/>
    <lineage>
        <taxon>Bacteria</taxon>
        <taxon>Pseudomonadati</taxon>
        <taxon>Pseudomonadota</taxon>
        <taxon>Alphaproteobacteria</taxon>
        <taxon>Acetobacterales</taxon>
        <taxon>Roseomonadaceae</taxon>
        <taxon>Muricoccus</taxon>
    </lineage>
</organism>
<sequence length="770" mass="82793">MALQTGRTRVTANSPLSVSDPAQAYDLLHPEVRRWVHNQGWAGLREIQSRSILEVRQGKGDVLVSASTAAGKTEAAFLPVLSEVADEPVHGLAVLYVAPLKALINDQFGRLELLCERLELPVVRWHGDAPSSAKTKLLAKPHGVVLITPESIEALFCRRPAAARTLFGNLRFIIIDELHAFLAGPRGIHLASLLRRIDTAAASPARRIGLSATLGDLSAAAAWLRPTDPARVRTVRSTLPGSELQLQVRGYIEPLQPAEAGEKGEVDEAEEAAGMAISAVAGHLMTTMRGTNSLVFGGSRQRVEVLADLLRRKCEADRVPNEFFPHHGNLSKEIREDLEVRLKEGRLPTTAVCTSTLELGIDIGSVVSVAQIGAPRSIASLRQRLGRSGRRVGMPAILRIYVIEEDLGSDPNLLDALRQETVRAVAAIRLLGSGFIESPGSVEGLGSALLHQVLSVICERGGARAETLHRVLCGPGPFSGVGTQLFLDLLRSMGTEESKLIEQASDGTLMLGAAGERLSSSRDFYALFESGKEWQIVTSGKSLGSLPVNNPVLPGNLTVFAGRRWIVRDVDEAAHVINVDPHRGGKPPLFGGSPEAVDDRLSAEMLSVYMEDGEPGWVDVTMGRLLAQGRGEFRRLSLGTKRALRAGNDVHLMTWRGTRSNGLLAILLGAEGFKCWAHDIGIVVFQPDLDQLARRLAKLEAEGVPDLEAVAADVGALASGKFDGLIAPKVLQSFWALGIQGTAQEVRSVVSPLRIADLDDTVETSEAHEP</sequence>
<keyword evidence="6" id="KW-1185">Reference proteome</keyword>
<dbReference type="InterPro" id="IPR001650">
    <property type="entry name" value="Helicase_C-like"/>
</dbReference>
<dbReference type="GO" id="GO:0004386">
    <property type="term" value="F:helicase activity"/>
    <property type="evidence" value="ECO:0007669"/>
    <property type="project" value="UniProtKB-KW"/>
</dbReference>
<dbReference type="SMART" id="SM00490">
    <property type="entry name" value="HELICc"/>
    <property type="match status" value="1"/>
</dbReference>
<feature type="domain" description="Helicase ATP-binding" evidence="3">
    <location>
        <begin position="53"/>
        <end position="232"/>
    </location>
</feature>
<dbReference type="OrthoDB" id="9815222at2"/>
<evidence type="ECO:0000259" key="3">
    <source>
        <dbReference type="PROSITE" id="PS51192"/>
    </source>
</evidence>
<dbReference type="InterPro" id="IPR011545">
    <property type="entry name" value="DEAD/DEAH_box_helicase_dom"/>
</dbReference>
<dbReference type="PANTHER" id="PTHR47962">
    <property type="entry name" value="ATP-DEPENDENT HELICASE LHR-RELATED-RELATED"/>
    <property type="match status" value="1"/>
</dbReference>
<gene>
    <name evidence="5" type="ORF">EAH89_15645</name>
</gene>
<dbReference type="GO" id="GO:0003677">
    <property type="term" value="F:DNA binding"/>
    <property type="evidence" value="ECO:0007669"/>
    <property type="project" value="TreeGrafter"/>
</dbReference>
<evidence type="ECO:0000256" key="1">
    <source>
        <dbReference type="ARBA" id="ARBA00022741"/>
    </source>
</evidence>
<dbReference type="InterPro" id="IPR052511">
    <property type="entry name" value="ATP-dep_Helicase"/>
</dbReference>
<reference evidence="5 6" key="1">
    <citation type="journal article" date="2019" name="Environ. Microbiol.">
        <title>Species interactions and distinct microbial communities in high Arctic permafrost affected cryosols are associated with the CH4 and CO2 gas fluxes.</title>
        <authorList>
            <person name="Altshuler I."/>
            <person name="Hamel J."/>
            <person name="Turney S."/>
            <person name="Magnuson E."/>
            <person name="Levesque R."/>
            <person name="Greer C."/>
            <person name="Whyte L.G."/>
        </authorList>
    </citation>
    <scope>NUCLEOTIDE SEQUENCE [LARGE SCALE GENOMIC DNA]</scope>
    <source>
        <strain evidence="5 6">S9.3B</strain>
    </source>
</reference>
<keyword evidence="5" id="KW-0378">Hydrolase</keyword>
<comment type="caution">
    <text evidence="5">The sequence shown here is derived from an EMBL/GenBank/DDBJ whole genome shotgun (WGS) entry which is preliminary data.</text>
</comment>
<dbReference type="Pfam" id="PF00270">
    <property type="entry name" value="DEAD"/>
    <property type="match status" value="1"/>
</dbReference>
<keyword evidence="1" id="KW-0547">Nucleotide-binding</keyword>
<evidence type="ECO:0000313" key="5">
    <source>
        <dbReference type="EMBL" id="TPG53640.1"/>
    </source>
</evidence>
<accession>A0A502FW96</accession>
<protein>
    <submittedName>
        <fullName evidence="5">DEAD/DEAH box helicase</fullName>
    </submittedName>
</protein>
<dbReference type="InterPro" id="IPR014001">
    <property type="entry name" value="Helicase_ATP-bd"/>
</dbReference>
<dbReference type="AlphaFoldDB" id="A0A502FW96"/>
<keyword evidence="5" id="KW-0347">Helicase</keyword>
<dbReference type="EMBL" id="RCZP01000015">
    <property type="protein sequence ID" value="TPG53640.1"/>
    <property type="molecule type" value="Genomic_DNA"/>
</dbReference>
<dbReference type="RefSeq" id="WP_140884640.1">
    <property type="nucleotide sequence ID" value="NZ_RCZP01000015.1"/>
</dbReference>